<accession>A0A161YT63</accession>
<sequence length="36" mass="3867">MGSKVIRALCNIEVKPDYLKKSFHGLAEGAGFDSNA</sequence>
<dbReference type="Proteomes" id="UP000076486">
    <property type="component" value="Unassembled WGS sequence"/>
</dbReference>
<protein>
    <submittedName>
        <fullName evidence="1">Uncharacterized protein</fullName>
    </submittedName>
</protein>
<dbReference type="AlphaFoldDB" id="A0A161YT63"/>
<dbReference type="PATRIC" id="fig|1365248.3.peg.1177"/>
<evidence type="ECO:0000313" key="2">
    <source>
        <dbReference type="Proteomes" id="UP000076486"/>
    </source>
</evidence>
<evidence type="ECO:0000313" key="1">
    <source>
        <dbReference type="EMBL" id="KZN65519.1"/>
    </source>
</evidence>
<name>A0A161YT63_9GAMM</name>
<comment type="caution">
    <text evidence="1">The sequence shown here is derived from an EMBL/GenBank/DDBJ whole genome shotgun (WGS) entry which is preliminary data.</text>
</comment>
<reference evidence="1 2" key="1">
    <citation type="submission" date="2013-07" db="EMBL/GenBank/DDBJ databases">
        <title>Comparative Genomic and Metabolomic Analysis of Twelve Strains of Pseudoalteromonas luteoviolacea.</title>
        <authorList>
            <person name="Vynne N.G."/>
            <person name="Mansson M."/>
            <person name="Gram L."/>
        </authorList>
    </citation>
    <scope>NUCLEOTIDE SEQUENCE [LARGE SCALE GENOMIC DNA]</scope>
    <source>
        <strain evidence="1 2">CPMOR-1</strain>
    </source>
</reference>
<organism evidence="1 2">
    <name type="scientific">Pseudoalteromonas luteoviolacea CPMOR-1</name>
    <dbReference type="NCBI Taxonomy" id="1365248"/>
    <lineage>
        <taxon>Bacteria</taxon>
        <taxon>Pseudomonadati</taxon>
        <taxon>Pseudomonadota</taxon>
        <taxon>Gammaproteobacteria</taxon>
        <taxon>Alteromonadales</taxon>
        <taxon>Pseudoalteromonadaceae</taxon>
        <taxon>Pseudoalteromonas</taxon>
    </lineage>
</organism>
<proteinExistence type="predicted"/>
<dbReference type="EMBL" id="AUYC01000016">
    <property type="protein sequence ID" value="KZN65519.1"/>
    <property type="molecule type" value="Genomic_DNA"/>
</dbReference>
<gene>
    <name evidence="1" type="ORF">N473_12465</name>
</gene>